<dbReference type="SUPFAM" id="SSF56281">
    <property type="entry name" value="Metallo-hydrolase/oxidoreductase"/>
    <property type="match status" value="1"/>
</dbReference>
<dbReference type="Gene3D" id="3.60.15.10">
    <property type="entry name" value="Ribonuclease Z/Hydroxyacylglutathione hydrolase-like"/>
    <property type="match status" value="1"/>
</dbReference>
<feature type="chain" id="PRO_5023070304" evidence="2">
    <location>
        <begin position="21"/>
        <end position="293"/>
    </location>
</feature>
<proteinExistence type="inferred from homology"/>
<comment type="caution">
    <text evidence="4">The sequence shown here is derived from an EMBL/GenBank/DDBJ whole genome shotgun (WGS) entry which is preliminary data.</text>
</comment>
<dbReference type="GO" id="GO:0016787">
    <property type="term" value="F:hydrolase activity"/>
    <property type="evidence" value="ECO:0007669"/>
    <property type="project" value="UniProtKB-KW"/>
</dbReference>
<evidence type="ECO:0000256" key="2">
    <source>
        <dbReference type="SAM" id="SignalP"/>
    </source>
</evidence>
<gene>
    <name evidence="4" type="ORF">ES724_01995</name>
</gene>
<sequence>MIKSTLLIAFSFILSSSVFAFQGMEDVKIEVIPVNENIYMLKGAGGNIGVSIGDDGVFMIDDQFAPLTPKIIEAVKTISDKPVKFLVNTHYHGDHTGGNINFEKEGALIVAHENVRKRLKEDEKNIDQSGLPIITFDNKMQLHLNGDNIIVVHVHNAHTDGDALIYFPKSNVLHTGDTFFNGMFPYIDLKSGGSVAGDIEAAKTGLILINAETKIIPGHGSLATYEDYEKYLKMLEGIQTNVKAAIFEGKSRVEIIEDESLTKEYITDVAAETAFINGPKIRGTFYDSLKSED</sequence>
<feature type="signal peptide" evidence="2">
    <location>
        <begin position="1"/>
        <end position="20"/>
    </location>
</feature>
<protein>
    <submittedName>
        <fullName evidence="4">MBL fold metallo-hydrolase</fullName>
    </submittedName>
</protein>
<feature type="domain" description="Metallo-beta-lactamase" evidence="3">
    <location>
        <begin position="45"/>
        <end position="219"/>
    </location>
</feature>
<dbReference type="OrthoDB" id="9769598at2"/>
<dbReference type="PANTHER" id="PTHR42951:SF4">
    <property type="entry name" value="ACYL-COENZYME A THIOESTERASE MBLAC2"/>
    <property type="match status" value="1"/>
</dbReference>
<dbReference type="RefSeq" id="WP_146928831.1">
    <property type="nucleotide sequence ID" value="NZ_CBCSHZ010000003.1"/>
</dbReference>
<dbReference type="InterPro" id="IPR036866">
    <property type="entry name" value="RibonucZ/Hydroxyglut_hydro"/>
</dbReference>
<reference evidence="4 5" key="1">
    <citation type="submission" date="2019-08" db="EMBL/GenBank/DDBJ databases">
        <title>Genome sequence of Gillisia hiemivivida IC154 (type strain).</title>
        <authorList>
            <person name="Bowman J.P."/>
        </authorList>
    </citation>
    <scope>NUCLEOTIDE SEQUENCE [LARGE SCALE GENOMIC DNA]</scope>
    <source>
        <strain evidence="4 5">IC154</strain>
    </source>
</reference>
<evidence type="ECO:0000313" key="4">
    <source>
        <dbReference type="EMBL" id="TXD95821.1"/>
    </source>
</evidence>
<dbReference type="EMBL" id="VORY01000001">
    <property type="protein sequence ID" value="TXD95821.1"/>
    <property type="molecule type" value="Genomic_DNA"/>
</dbReference>
<keyword evidence="2" id="KW-0732">Signal</keyword>
<dbReference type="Proteomes" id="UP000321367">
    <property type="component" value="Unassembled WGS sequence"/>
</dbReference>
<comment type="similarity">
    <text evidence="1">Belongs to the metallo-beta-lactamase superfamily. Class-B beta-lactamase family.</text>
</comment>
<dbReference type="PANTHER" id="PTHR42951">
    <property type="entry name" value="METALLO-BETA-LACTAMASE DOMAIN-CONTAINING"/>
    <property type="match status" value="1"/>
</dbReference>
<organism evidence="4 5">
    <name type="scientific">Gillisia hiemivivida</name>
    <dbReference type="NCBI Taxonomy" id="291190"/>
    <lineage>
        <taxon>Bacteria</taxon>
        <taxon>Pseudomonadati</taxon>
        <taxon>Bacteroidota</taxon>
        <taxon>Flavobacteriia</taxon>
        <taxon>Flavobacteriales</taxon>
        <taxon>Flavobacteriaceae</taxon>
        <taxon>Gillisia</taxon>
    </lineage>
</organism>
<dbReference type="SMART" id="SM00849">
    <property type="entry name" value="Lactamase_B"/>
    <property type="match status" value="1"/>
</dbReference>
<dbReference type="AlphaFoldDB" id="A0A5C6ZZS2"/>
<dbReference type="CDD" id="cd16282">
    <property type="entry name" value="metallo-hydrolase-like_MBL-fold"/>
    <property type="match status" value="1"/>
</dbReference>
<evidence type="ECO:0000256" key="1">
    <source>
        <dbReference type="ARBA" id="ARBA00005250"/>
    </source>
</evidence>
<dbReference type="InterPro" id="IPR050855">
    <property type="entry name" value="NDM-1-like"/>
</dbReference>
<keyword evidence="4" id="KW-0378">Hydrolase</keyword>
<dbReference type="InterPro" id="IPR001279">
    <property type="entry name" value="Metallo-B-lactamas"/>
</dbReference>
<evidence type="ECO:0000259" key="3">
    <source>
        <dbReference type="SMART" id="SM00849"/>
    </source>
</evidence>
<dbReference type="GO" id="GO:0017001">
    <property type="term" value="P:antibiotic catabolic process"/>
    <property type="evidence" value="ECO:0007669"/>
    <property type="project" value="UniProtKB-ARBA"/>
</dbReference>
<keyword evidence="5" id="KW-1185">Reference proteome</keyword>
<evidence type="ECO:0000313" key="5">
    <source>
        <dbReference type="Proteomes" id="UP000321367"/>
    </source>
</evidence>
<accession>A0A5C6ZZS2</accession>
<name>A0A5C6ZZS2_9FLAO</name>
<dbReference type="Pfam" id="PF00753">
    <property type="entry name" value="Lactamase_B"/>
    <property type="match status" value="1"/>
</dbReference>